<organism evidence="9 10">
    <name type="scientific">Microbacterium insulae</name>
    <dbReference type="NCBI Taxonomy" id="483014"/>
    <lineage>
        <taxon>Bacteria</taxon>
        <taxon>Bacillati</taxon>
        <taxon>Actinomycetota</taxon>
        <taxon>Actinomycetes</taxon>
        <taxon>Micrococcales</taxon>
        <taxon>Microbacteriaceae</taxon>
        <taxon>Microbacterium</taxon>
    </lineage>
</organism>
<comment type="subcellular location">
    <subcellularLocation>
        <location evidence="1">Cell envelope</location>
    </subcellularLocation>
</comment>
<dbReference type="RefSeq" id="WP_204981404.1">
    <property type="nucleotide sequence ID" value="NZ_JBHTII010000002.1"/>
</dbReference>
<gene>
    <name evidence="9" type="ORF">ACFQ0P_12750</name>
</gene>
<dbReference type="InterPro" id="IPR014755">
    <property type="entry name" value="Cu-Rt/internalin_Ig-like"/>
</dbReference>
<dbReference type="InterPro" id="IPR014756">
    <property type="entry name" value="Ig_E-set"/>
</dbReference>
<dbReference type="Proteomes" id="UP001597055">
    <property type="component" value="Unassembled WGS sequence"/>
</dbReference>
<feature type="region of interest" description="Disordered" evidence="5">
    <location>
        <begin position="129"/>
        <end position="171"/>
    </location>
</feature>
<keyword evidence="6" id="KW-0472">Membrane</keyword>
<evidence type="ECO:0000256" key="6">
    <source>
        <dbReference type="SAM" id="Phobius"/>
    </source>
</evidence>
<reference evidence="10" key="1">
    <citation type="journal article" date="2019" name="Int. J. Syst. Evol. Microbiol.">
        <title>The Global Catalogue of Microorganisms (GCM) 10K type strain sequencing project: providing services to taxonomists for standard genome sequencing and annotation.</title>
        <authorList>
            <consortium name="The Broad Institute Genomics Platform"/>
            <consortium name="The Broad Institute Genome Sequencing Center for Infectious Disease"/>
            <person name="Wu L."/>
            <person name="Ma J."/>
        </authorList>
    </citation>
    <scope>NUCLEOTIDE SEQUENCE [LARGE SCALE GENOMIC DNA]</scope>
    <source>
        <strain evidence="10">CCUG 54523</strain>
    </source>
</reference>
<evidence type="ECO:0000256" key="2">
    <source>
        <dbReference type="ARBA" id="ARBA00022723"/>
    </source>
</evidence>
<feature type="signal peptide" evidence="7">
    <location>
        <begin position="1"/>
        <end position="36"/>
    </location>
</feature>
<dbReference type="InterPro" id="IPR007348">
    <property type="entry name" value="CopC_dom"/>
</dbReference>
<comment type="caution">
    <text evidence="9">The sequence shown here is derived from an EMBL/GenBank/DDBJ whole genome shotgun (WGS) entry which is preliminary data.</text>
</comment>
<evidence type="ECO:0000256" key="5">
    <source>
        <dbReference type="SAM" id="MobiDB-lite"/>
    </source>
</evidence>
<feature type="chain" id="PRO_5047462155" evidence="7">
    <location>
        <begin position="37"/>
        <end position="230"/>
    </location>
</feature>
<evidence type="ECO:0000256" key="1">
    <source>
        <dbReference type="ARBA" id="ARBA00004196"/>
    </source>
</evidence>
<dbReference type="EMBL" id="JBHTII010000002">
    <property type="protein sequence ID" value="MFD0791272.1"/>
    <property type="molecule type" value="Genomic_DNA"/>
</dbReference>
<feature type="compositionally biased region" description="Low complexity" evidence="5">
    <location>
        <begin position="135"/>
        <end position="165"/>
    </location>
</feature>
<evidence type="ECO:0000256" key="3">
    <source>
        <dbReference type="ARBA" id="ARBA00022729"/>
    </source>
</evidence>
<evidence type="ECO:0000259" key="8">
    <source>
        <dbReference type="Pfam" id="PF04234"/>
    </source>
</evidence>
<proteinExistence type="predicted"/>
<feature type="domain" description="CopC" evidence="8">
    <location>
        <begin position="37"/>
        <end position="131"/>
    </location>
</feature>
<keyword evidence="4" id="KW-0186">Copper</keyword>
<name>A0ABW3AJY9_9MICO</name>
<dbReference type="InterPro" id="IPR032694">
    <property type="entry name" value="CopC/D"/>
</dbReference>
<evidence type="ECO:0000313" key="9">
    <source>
        <dbReference type="EMBL" id="MFD0791272.1"/>
    </source>
</evidence>
<feature type="transmembrane region" description="Helical" evidence="6">
    <location>
        <begin position="177"/>
        <end position="199"/>
    </location>
</feature>
<evidence type="ECO:0000313" key="10">
    <source>
        <dbReference type="Proteomes" id="UP001597055"/>
    </source>
</evidence>
<keyword evidence="6" id="KW-0812">Transmembrane</keyword>
<keyword evidence="10" id="KW-1185">Reference proteome</keyword>
<protein>
    <submittedName>
        <fullName evidence="9">Copper resistance protein CopC</fullName>
    </submittedName>
</protein>
<dbReference type="PANTHER" id="PTHR34820">
    <property type="entry name" value="INNER MEMBRANE PROTEIN YEBZ"/>
    <property type="match status" value="1"/>
</dbReference>
<dbReference type="PANTHER" id="PTHR34820:SF4">
    <property type="entry name" value="INNER MEMBRANE PROTEIN YEBZ"/>
    <property type="match status" value="1"/>
</dbReference>
<keyword evidence="3 7" id="KW-0732">Signal</keyword>
<keyword evidence="2" id="KW-0479">Metal-binding</keyword>
<dbReference type="Gene3D" id="2.60.40.1220">
    <property type="match status" value="1"/>
</dbReference>
<dbReference type="Pfam" id="PF04234">
    <property type="entry name" value="CopC"/>
    <property type="match status" value="1"/>
</dbReference>
<accession>A0ABW3AJY9</accession>
<evidence type="ECO:0000256" key="7">
    <source>
        <dbReference type="SAM" id="SignalP"/>
    </source>
</evidence>
<sequence length="230" mass="23156">MSQGIHTRPGIRSMALVGALLLAAAAFLLPASPAHAHDELLGSDPAADETVDTLPAEISLTFSGIIAADDGASEVSVTDASGTELADGTPTAQDNVLTQPLAGEASGALTVLWKVVSSDGHPISGEFEFTVASGPSPTQTTTPEPTQTTTPEPTPSATTSPSATPVPSGDDSTFAEAWPWVVGGILLAGLGGAVLYLLVSRARRERELTAARERALGGAEGSGSEPPAAH</sequence>
<evidence type="ECO:0000256" key="4">
    <source>
        <dbReference type="ARBA" id="ARBA00023008"/>
    </source>
</evidence>
<keyword evidence="6" id="KW-1133">Transmembrane helix</keyword>
<dbReference type="SUPFAM" id="SSF81296">
    <property type="entry name" value="E set domains"/>
    <property type="match status" value="1"/>
</dbReference>